<gene>
    <name evidence="1" type="ORF">AXX12_03935</name>
</gene>
<dbReference type="RefSeq" id="WP_066239358.1">
    <property type="nucleotide sequence ID" value="NZ_LSGP01000013.1"/>
</dbReference>
<dbReference type="EMBL" id="LSGP01000013">
    <property type="protein sequence ID" value="KYZ77620.1"/>
    <property type="molecule type" value="Genomic_DNA"/>
</dbReference>
<dbReference type="InterPro" id="IPR013367">
    <property type="entry name" value="Flagellar_put"/>
</dbReference>
<dbReference type="Pfam" id="PF12611">
    <property type="entry name" value="Flagellar_put"/>
    <property type="match status" value="1"/>
</dbReference>
<dbReference type="AlphaFoldDB" id="A0A154BUY2"/>
<sequence length="125" mass="13437">MADNRIIFPPLPIPPLSGQSRTKSAEIAIKSTFGQVLEKELTDVKFSQHAKERLQVRNIKLGQAELAKLTAAVDKAAAKGARESLVLMDNVALVVSVKNRTVITAVDGASLKDNVFTNIDSAVII</sequence>
<dbReference type="Proteomes" id="UP000076268">
    <property type="component" value="Unassembled WGS sequence"/>
</dbReference>
<dbReference type="OrthoDB" id="165650at2"/>
<evidence type="ECO:0000313" key="1">
    <source>
        <dbReference type="EMBL" id="KYZ77620.1"/>
    </source>
</evidence>
<protein>
    <submittedName>
        <fullName evidence="1">Flagellar protein</fullName>
    </submittedName>
</protein>
<keyword evidence="1" id="KW-0966">Cell projection</keyword>
<dbReference type="STRING" id="1794912.AXX12_03935"/>
<name>A0A154BUY2_ANASB</name>
<evidence type="ECO:0000313" key="2">
    <source>
        <dbReference type="Proteomes" id="UP000076268"/>
    </source>
</evidence>
<proteinExistence type="predicted"/>
<comment type="caution">
    <text evidence="1">The sequence shown here is derived from an EMBL/GenBank/DDBJ whole genome shotgun (WGS) entry which is preliminary data.</text>
</comment>
<dbReference type="NCBIfam" id="TIGR02530">
    <property type="entry name" value="flg_new"/>
    <property type="match status" value="1"/>
</dbReference>
<keyword evidence="2" id="KW-1185">Reference proteome</keyword>
<accession>A0A154BUY2</accession>
<keyword evidence="1" id="KW-0282">Flagellum</keyword>
<organism evidence="1 2">
    <name type="scientific">Anaerosporomusa subterranea</name>
    <dbReference type="NCBI Taxonomy" id="1794912"/>
    <lineage>
        <taxon>Bacteria</taxon>
        <taxon>Bacillati</taxon>
        <taxon>Bacillota</taxon>
        <taxon>Negativicutes</taxon>
        <taxon>Acetonemataceae</taxon>
        <taxon>Anaerosporomusa</taxon>
    </lineage>
</organism>
<reference evidence="1 2" key="1">
    <citation type="submission" date="2016-02" db="EMBL/GenBank/DDBJ databases">
        <title>Anaerosporomusa subterraneum gen. nov., sp. nov., a spore-forming obligate anaerobe isolated from saprolite.</title>
        <authorList>
            <person name="Choi J.K."/>
            <person name="Shah M."/>
            <person name="Yee N."/>
        </authorList>
    </citation>
    <scope>NUCLEOTIDE SEQUENCE [LARGE SCALE GENOMIC DNA]</scope>
    <source>
        <strain evidence="1 2">RU4</strain>
    </source>
</reference>
<keyword evidence="1" id="KW-0969">Cilium</keyword>